<dbReference type="AlphaFoldDB" id="A0A438DK34"/>
<dbReference type="EMBL" id="QGNW01001592">
    <property type="protein sequence ID" value="RVW35842.1"/>
    <property type="molecule type" value="Genomic_DNA"/>
</dbReference>
<feature type="region of interest" description="Disordered" evidence="1">
    <location>
        <begin position="1"/>
        <end position="37"/>
    </location>
</feature>
<evidence type="ECO:0000313" key="2">
    <source>
        <dbReference type="EMBL" id="RVW35842.1"/>
    </source>
</evidence>
<name>A0A438DK34_VITVI</name>
<reference evidence="2 3" key="1">
    <citation type="journal article" date="2018" name="PLoS Genet.">
        <title>Population sequencing reveals clonal diversity and ancestral inbreeding in the grapevine cultivar Chardonnay.</title>
        <authorList>
            <person name="Roach M.J."/>
            <person name="Johnson D.L."/>
            <person name="Bohlmann J."/>
            <person name="van Vuuren H.J."/>
            <person name="Jones S.J."/>
            <person name="Pretorius I.S."/>
            <person name="Schmidt S.A."/>
            <person name="Borneman A.R."/>
        </authorList>
    </citation>
    <scope>NUCLEOTIDE SEQUENCE [LARGE SCALE GENOMIC DNA]</scope>
    <source>
        <strain evidence="3">cv. Chardonnay</strain>
        <tissue evidence="2">Leaf</tissue>
    </source>
</reference>
<evidence type="ECO:0000313" key="3">
    <source>
        <dbReference type="Proteomes" id="UP000288805"/>
    </source>
</evidence>
<dbReference type="Proteomes" id="UP000288805">
    <property type="component" value="Unassembled WGS sequence"/>
</dbReference>
<gene>
    <name evidence="2" type="ORF">CK203_108121</name>
</gene>
<sequence>MRRGDHPPHPGQAPLVPKSQPPQPPTTESQIPSGMTPEVVIRRPMVTQPPIEALDFYQSMTTHHVRDPTVIHFTIDGHHGILGARHIVEALRIPYDPARPEDYRVWAHPSIVTWSIYCPEGHPHAPIFEEGAPSQHVLYRCTPAP</sequence>
<protein>
    <submittedName>
        <fullName evidence="2">Uncharacterized protein</fullName>
    </submittedName>
</protein>
<accession>A0A438DK34</accession>
<evidence type="ECO:0000256" key="1">
    <source>
        <dbReference type="SAM" id="MobiDB-lite"/>
    </source>
</evidence>
<organism evidence="2 3">
    <name type="scientific">Vitis vinifera</name>
    <name type="common">Grape</name>
    <dbReference type="NCBI Taxonomy" id="29760"/>
    <lineage>
        <taxon>Eukaryota</taxon>
        <taxon>Viridiplantae</taxon>
        <taxon>Streptophyta</taxon>
        <taxon>Embryophyta</taxon>
        <taxon>Tracheophyta</taxon>
        <taxon>Spermatophyta</taxon>
        <taxon>Magnoliopsida</taxon>
        <taxon>eudicotyledons</taxon>
        <taxon>Gunneridae</taxon>
        <taxon>Pentapetalae</taxon>
        <taxon>rosids</taxon>
        <taxon>Vitales</taxon>
        <taxon>Vitaceae</taxon>
        <taxon>Viteae</taxon>
        <taxon>Vitis</taxon>
    </lineage>
</organism>
<comment type="caution">
    <text evidence="2">The sequence shown here is derived from an EMBL/GenBank/DDBJ whole genome shotgun (WGS) entry which is preliminary data.</text>
</comment>
<proteinExistence type="predicted"/>